<reference evidence="5 6" key="1">
    <citation type="submission" date="2016-11" db="EMBL/GenBank/DDBJ databases">
        <authorList>
            <person name="Jaros S."/>
            <person name="Januszkiewicz K."/>
            <person name="Wedrychowicz H."/>
        </authorList>
    </citation>
    <scope>NUCLEOTIDE SEQUENCE [LARGE SCALE GENOMIC DNA]</scope>
    <source>
        <strain evidence="5 6">DSM 14809</strain>
    </source>
</reference>
<evidence type="ECO:0000313" key="5">
    <source>
        <dbReference type="EMBL" id="SHI29926.1"/>
    </source>
</evidence>
<accession>A0A1M6A0K0</accession>
<protein>
    <submittedName>
        <fullName evidence="5">Concanavalin A-like lectin/glucanases superfamily protein</fullName>
    </submittedName>
</protein>
<dbReference type="PANTHER" id="PTHR42535">
    <property type="entry name" value="OOKINETE PROTEIN, PUTATIVE-RELATED"/>
    <property type="match status" value="1"/>
</dbReference>
<dbReference type="Proteomes" id="UP000184185">
    <property type="component" value="Unassembled WGS sequence"/>
</dbReference>
<keyword evidence="5" id="KW-0430">Lectin</keyword>
<dbReference type="GO" id="GO:0030246">
    <property type="term" value="F:carbohydrate binding"/>
    <property type="evidence" value="ECO:0007669"/>
    <property type="project" value="UniProtKB-KW"/>
</dbReference>
<keyword evidence="2" id="KW-1133">Transmembrane helix</keyword>
<organism evidence="5 6">
    <name type="scientific">Pseudobutyrivibrio xylanivorans DSM 14809</name>
    <dbReference type="NCBI Taxonomy" id="1123012"/>
    <lineage>
        <taxon>Bacteria</taxon>
        <taxon>Bacillati</taxon>
        <taxon>Bacillota</taxon>
        <taxon>Clostridia</taxon>
        <taxon>Lachnospirales</taxon>
        <taxon>Lachnospiraceae</taxon>
        <taxon>Pseudobutyrivibrio</taxon>
    </lineage>
</organism>
<dbReference type="OrthoDB" id="2011159at2"/>
<feature type="transmembrane region" description="Helical" evidence="2">
    <location>
        <begin position="859"/>
        <end position="882"/>
    </location>
</feature>
<feature type="compositionally biased region" description="Basic and acidic residues" evidence="1">
    <location>
        <begin position="823"/>
        <end position="835"/>
    </location>
</feature>
<keyword evidence="6" id="KW-1185">Reference proteome</keyword>
<evidence type="ECO:0000256" key="3">
    <source>
        <dbReference type="SAM" id="SignalP"/>
    </source>
</evidence>
<keyword evidence="3" id="KW-0732">Signal</keyword>
<feature type="compositionally biased region" description="Low complexity" evidence="1">
    <location>
        <begin position="721"/>
        <end position="778"/>
    </location>
</feature>
<keyword evidence="2" id="KW-0812">Transmembrane</keyword>
<gene>
    <name evidence="5" type="ORF">SAMN02745725_00037</name>
</gene>
<feature type="domain" description="Atrophied bacterial Ig" evidence="4">
    <location>
        <begin position="492"/>
        <end position="560"/>
    </location>
</feature>
<dbReference type="EMBL" id="FQYQ01000001">
    <property type="protein sequence ID" value="SHI29926.1"/>
    <property type="molecule type" value="Genomic_DNA"/>
</dbReference>
<dbReference type="AlphaFoldDB" id="A0A1M6A0K0"/>
<name>A0A1M6A0K0_PSEXY</name>
<sequence>MRKNKKYYGLIACVSALALATPFVGYNIAKADKLYDDVVAWYDFDGSNLTNVKGGSQAVAIVSGLAEYDGEVKFDANRDSSKEGQSLKLDGSYGLKLNQKNLGENFSVSLWVKPETKLVENQSVLFLGYHSPEMWYAVSGDRNNTLMKFWYDAKPEFSWVTKTFATYAPNEWHHIVITGDGNTIKSYYDGARISEGNESFVPFMAGEEQDVYIGANNWDKCFNGLVDDVMIYDRTISEVDVERLYTGKSLKEIEEETGVVDYDEYLVASYDFEDGIGDAKPIVKGLGAYDGELKFVNGANGKALLTDGYGLDLGNKVNGTDFTISYLVKPNKSQAENQVMMLMGYHSPEHWTAISGDGGDQSYKLWGRTEGSAVTVGNAAAMNWTTIGNPTIANNSWSLVTLVGTDGRLDMYVNGEKAAGGAYNNPLCGDNESILFGANYWDPCFDGAFDEIKIYSRAMDADTIKAEAEDFLDNRLQLGLETACDFEAIKGQNTDKNHIRYNLELPTSVVGTSINWTSSKPEVISEKGVVTVTDKASEVKLTATAELDGKKAIVEIEFSVDALDKAALNGLIERAKSFDITFMSAESARRLEEVIAEAEAAATFDEIDSATVRLTKAIETLELADEYVDPFDVIPEAEVTVSIEVGSNKDLFVLPESILNKVSVEYVSEDSEVATYTDGKLEAKRAGKTIVTAKVVALSDEFEMEYATAVDVKENAPAPAPSSGSGPAPAPSASGNDSSSGSSSSSSSGSGSASSSSGGTTSGSTASAGGQTAPATGTETTITDPQAPAAGPQQGTGSQIKPEVTESGELEKAETDIEAESSLENKSEDEAKSEETVEQPAEETVADEAVPEAGESAGLSAGVVVLIIAAAVVVLALLGFLLSKLGILTIFK</sequence>
<feature type="signal peptide" evidence="3">
    <location>
        <begin position="1"/>
        <end position="20"/>
    </location>
</feature>
<evidence type="ECO:0000256" key="1">
    <source>
        <dbReference type="SAM" id="MobiDB-lite"/>
    </source>
</evidence>
<feature type="compositionally biased region" description="Acidic residues" evidence="1">
    <location>
        <begin position="836"/>
        <end position="848"/>
    </location>
</feature>
<evidence type="ECO:0000256" key="2">
    <source>
        <dbReference type="SAM" id="Phobius"/>
    </source>
</evidence>
<dbReference type="RefSeq" id="WP_072910842.1">
    <property type="nucleotide sequence ID" value="NZ_FQYQ01000001.1"/>
</dbReference>
<evidence type="ECO:0000259" key="4">
    <source>
        <dbReference type="Pfam" id="PF20578"/>
    </source>
</evidence>
<dbReference type="Pfam" id="PF13385">
    <property type="entry name" value="Laminin_G_3"/>
    <property type="match status" value="2"/>
</dbReference>
<dbReference type="STRING" id="185007.SAMN02910350_00446"/>
<keyword evidence="2" id="KW-0472">Membrane</keyword>
<feature type="region of interest" description="Disordered" evidence="1">
    <location>
        <begin position="715"/>
        <end position="848"/>
    </location>
</feature>
<dbReference type="Gene3D" id="2.60.120.200">
    <property type="match status" value="2"/>
</dbReference>
<feature type="chain" id="PRO_5038379495" evidence="3">
    <location>
        <begin position="21"/>
        <end position="892"/>
    </location>
</feature>
<dbReference type="SUPFAM" id="SSF49899">
    <property type="entry name" value="Concanavalin A-like lectins/glucanases"/>
    <property type="match status" value="2"/>
</dbReference>
<proteinExistence type="predicted"/>
<dbReference type="PANTHER" id="PTHR42535:SF2">
    <property type="entry name" value="CHROMOSOME UNDETERMINED SCAFFOLD_146, WHOLE GENOME SHOTGUN SEQUENCE"/>
    <property type="match status" value="1"/>
</dbReference>
<dbReference type="Pfam" id="PF20578">
    <property type="entry name" value="aBig_2"/>
    <property type="match status" value="1"/>
</dbReference>
<dbReference type="InterPro" id="IPR013320">
    <property type="entry name" value="ConA-like_dom_sf"/>
</dbReference>
<dbReference type="InterPro" id="IPR046780">
    <property type="entry name" value="aBig_2"/>
</dbReference>
<evidence type="ECO:0000313" key="6">
    <source>
        <dbReference type="Proteomes" id="UP000184185"/>
    </source>
</evidence>